<accession>A0AAD8YNJ4</accession>
<feature type="chain" id="PRO_5042159719" evidence="3">
    <location>
        <begin position="19"/>
        <end position="287"/>
    </location>
</feature>
<keyword evidence="5" id="KW-1185">Reference proteome</keyword>
<evidence type="ECO:0000256" key="3">
    <source>
        <dbReference type="SAM" id="SignalP"/>
    </source>
</evidence>
<reference evidence="4" key="1">
    <citation type="submission" date="2023-06" db="EMBL/GenBank/DDBJ databases">
        <title>Survivors Of The Sea: Transcriptome response of Skeletonema marinoi to long-term dormancy.</title>
        <authorList>
            <person name="Pinder M.I.M."/>
            <person name="Kourtchenko O."/>
            <person name="Robertson E.K."/>
            <person name="Larsson T."/>
            <person name="Maumus F."/>
            <person name="Osuna-Cruz C.M."/>
            <person name="Vancaester E."/>
            <person name="Stenow R."/>
            <person name="Vandepoele K."/>
            <person name="Ploug H."/>
            <person name="Bruchert V."/>
            <person name="Godhe A."/>
            <person name="Topel M."/>
        </authorList>
    </citation>
    <scope>NUCLEOTIDE SEQUENCE</scope>
    <source>
        <strain evidence="4">R05AC</strain>
    </source>
</reference>
<protein>
    <submittedName>
        <fullName evidence="4">Uncharacterized protein</fullName>
    </submittedName>
</protein>
<dbReference type="AlphaFoldDB" id="A0AAD8YNJ4"/>
<dbReference type="EMBL" id="JATAAI010000001">
    <property type="protein sequence ID" value="KAK1748565.1"/>
    <property type="molecule type" value="Genomic_DNA"/>
</dbReference>
<keyword evidence="2" id="KW-0812">Transmembrane</keyword>
<dbReference type="Proteomes" id="UP001224775">
    <property type="component" value="Unassembled WGS sequence"/>
</dbReference>
<evidence type="ECO:0000313" key="4">
    <source>
        <dbReference type="EMBL" id="KAK1748565.1"/>
    </source>
</evidence>
<evidence type="ECO:0000256" key="1">
    <source>
        <dbReference type="SAM" id="MobiDB-lite"/>
    </source>
</evidence>
<gene>
    <name evidence="4" type="ORF">QTG54_000504</name>
</gene>
<evidence type="ECO:0000256" key="2">
    <source>
        <dbReference type="SAM" id="Phobius"/>
    </source>
</evidence>
<feature type="signal peptide" evidence="3">
    <location>
        <begin position="1"/>
        <end position="18"/>
    </location>
</feature>
<organism evidence="4 5">
    <name type="scientific">Skeletonema marinoi</name>
    <dbReference type="NCBI Taxonomy" id="267567"/>
    <lineage>
        <taxon>Eukaryota</taxon>
        <taxon>Sar</taxon>
        <taxon>Stramenopiles</taxon>
        <taxon>Ochrophyta</taxon>
        <taxon>Bacillariophyta</taxon>
        <taxon>Coscinodiscophyceae</taxon>
        <taxon>Thalassiosirophycidae</taxon>
        <taxon>Thalassiosirales</taxon>
        <taxon>Skeletonemataceae</taxon>
        <taxon>Skeletonema</taxon>
        <taxon>Skeletonema marinoi-dohrnii complex</taxon>
    </lineage>
</organism>
<name>A0AAD8YNJ4_9STRA</name>
<feature type="transmembrane region" description="Helical" evidence="2">
    <location>
        <begin position="175"/>
        <end position="197"/>
    </location>
</feature>
<feature type="transmembrane region" description="Helical" evidence="2">
    <location>
        <begin position="263"/>
        <end position="284"/>
    </location>
</feature>
<comment type="caution">
    <text evidence="4">The sequence shown here is derived from an EMBL/GenBank/DDBJ whole genome shotgun (WGS) entry which is preliminary data.</text>
</comment>
<sequence>MTVSRFGGFMLWAAALNASDVIGFQPAATRQRQRPNGIGSRSSTTIGDSLAEKPSSTALFMSSIPEDDDNFNLPFFNLPNLNMKDMFEDIKLPPPPEDHFALSGDIVVLFVYTYVDHIINSVFYEASHMDLPHLVTATLDPHSFAPVPVWFDPYQITEHGHWLIRNTVENPYSPATAASGLAFVSISFCWIVCGYFTQAFQLRNTLECDTSDALLVSLRTWAFTALLMVGLAFGSDYLWHQIDLIHPQSPAARGGMTTADADFIFDSLTTIAFWRMLYNALLGYSRK</sequence>
<evidence type="ECO:0000313" key="5">
    <source>
        <dbReference type="Proteomes" id="UP001224775"/>
    </source>
</evidence>
<proteinExistence type="predicted"/>
<feature type="transmembrane region" description="Helical" evidence="2">
    <location>
        <begin position="218"/>
        <end position="239"/>
    </location>
</feature>
<keyword evidence="3" id="KW-0732">Signal</keyword>
<keyword evidence="2" id="KW-0472">Membrane</keyword>
<feature type="region of interest" description="Disordered" evidence="1">
    <location>
        <begin position="28"/>
        <end position="50"/>
    </location>
</feature>
<keyword evidence="2" id="KW-1133">Transmembrane helix</keyword>